<dbReference type="InterPro" id="IPR015927">
    <property type="entry name" value="Peptidase_S24_S26A/B/C"/>
</dbReference>
<dbReference type="InterPro" id="IPR050077">
    <property type="entry name" value="LexA_repressor"/>
</dbReference>
<dbReference type="FunFam" id="2.10.109.10:FF:000001">
    <property type="entry name" value="LexA repressor"/>
    <property type="match status" value="1"/>
</dbReference>
<name>A0A0F8X2H3_9ZZZZ</name>
<evidence type="ECO:0000256" key="4">
    <source>
        <dbReference type="ARBA" id="ARBA00022763"/>
    </source>
</evidence>
<evidence type="ECO:0000256" key="10">
    <source>
        <dbReference type="ARBA" id="ARBA00023204"/>
    </source>
</evidence>
<dbReference type="GO" id="GO:0004252">
    <property type="term" value="F:serine-type endopeptidase activity"/>
    <property type="evidence" value="ECO:0007669"/>
    <property type="project" value="InterPro"/>
</dbReference>
<dbReference type="CDD" id="cd06529">
    <property type="entry name" value="S24_LexA-like"/>
    <property type="match status" value="1"/>
</dbReference>
<evidence type="ECO:0000256" key="7">
    <source>
        <dbReference type="ARBA" id="ARBA00023015"/>
    </source>
</evidence>
<dbReference type="Gene3D" id="2.10.109.10">
    <property type="entry name" value="Umud Fragment, subunit A"/>
    <property type="match status" value="1"/>
</dbReference>
<sequence length="213" mass="24019">MKSSLTERQRNILQFLKRYVSRRGYPPTLREIAHNFRIKWTQGIEKHLKALEKKGYIKRSSGARSIEIMGFSQGRSIPVVGTIAGGKPILAEENIEKTFALSQDLLSGKDNYFLKVEGDSMREAGILDGDYVLVRPQSMAEKGEIVAASIGDEATVKYFFPEKNRVVLKPANSDFEPLVLNEGSDDFKILGKVILVLRILKEKPSFYKKNRPG</sequence>
<dbReference type="Pfam" id="PF00717">
    <property type="entry name" value="Peptidase_S24"/>
    <property type="match status" value="1"/>
</dbReference>
<keyword evidence="9" id="KW-0804">Transcription</keyword>
<proteinExistence type="inferred from homology"/>
<dbReference type="InterPro" id="IPR006199">
    <property type="entry name" value="LexA_DNA-bd_dom"/>
</dbReference>
<dbReference type="GO" id="GO:0006281">
    <property type="term" value="P:DNA repair"/>
    <property type="evidence" value="ECO:0007669"/>
    <property type="project" value="UniProtKB-KW"/>
</dbReference>
<dbReference type="GO" id="GO:0003677">
    <property type="term" value="F:DNA binding"/>
    <property type="evidence" value="ECO:0007669"/>
    <property type="project" value="UniProtKB-KW"/>
</dbReference>
<dbReference type="PANTHER" id="PTHR33516">
    <property type="entry name" value="LEXA REPRESSOR"/>
    <property type="match status" value="1"/>
</dbReference>
<keyword evidence="8" id="KW-0238">DNA-binding</keyword>
<dbReference type="SUPFAM" id="SSF51306">
    <property type="entry name" value="LexA/Signal peptidase"/>
    <property type="match status" value="1"/>
</dbReference>
<dbReference type="InterPro" id="IPR006197">
    <property type="entry name" value="Peptidase_S24_LexA"/>
</dbReference>
<comment type="similarity">
    <text evidence="1">Belongs to the peptidase S24 family.</text>
</comment>
<evidence type="ECO:0000256" key="3">
    <source>
        <dbReference type="ARBA" id="ARBA00022705"/>
    </source>
</evidence>
<evidence type="ECO:0000313" key="14">
    <source>
        <dbReference type="EMBL" id="KKK63118.1"/>
    </source>
</evidence>
<keyword evidence="10" id="KW-0234">DNA repair</keyword>
<protein>
    <recommendedName>
        <fullName evidence="15">LexA repressor</fullName>
    </recommendedName>
</protein>
<dbReference type="Gene3D" id="1.10.10.10">
    <property type="entry name" value="Winged helix-like DNA-binding domain superfamily/Winged helix DNA-binding domain"/>
    <property type="match status" value="1"/>
</dbReference>
<evidence type="ECO:0000259" key="13">
    <source>
        <dbReference type="Pfam" id="PF01726"/>
    </source>
</evidence>
<keyword evidence="5" id="KW-0378">Hydrolase</keyword>
<feature type="domain" description="LexA repressor DNA-binding" evidence="13">
    <location>
        <begin position="3"/>
        <end position="63"/>
    </location>
</feature>
<dbReference type="GO" id="GO:0045892">
    <property type="term" value="P:negative regulation of DNA-templated transcription"/>
    <property type="evidence" value="ECO:0007669"/>
    <property type="project" value="InterPro"/>
</dbReference>
<keyword evidence="7" id="KW-0805">Transcription regulation</keyword>
<dbReference type="PRINTS" id="PR00726">
    <property type="entry name" value="LEXASERPTASE"/>
</dbReference>
<evidence type="ECO:0000259" key="12">
    <source>
        <dbReference type="Pfam" id="PF00717"/>
    </source>
</evidence>
<keyword evidence="6" id="KW-0068">Autocatalytic cleavage</keyword>
<dbReference type="InterPro" id="IPR006200">
    <property type="entry name" value="LexA"/>
</dbReference>
<evidence type="ECO:0008006" key="15">
    <source>
        <dbReference type="Google" id="ProtNLM"/>
    </source>
</evidence>
<feature type="domain" description="Peptidase S24/S26A/S26B/S26C" evidence="12">
    <location>
        <begin position="78"/>
        <end position="194"/>
    </location>
</feature>
<dbReference type="AlphaFoldDB" id="A0A0F8X2H3"/>
<evidence type="ECO:0000256" key="9">
    <source>
        <dbReference type="ARBA" id="ARBA00023163"/>
    </source>
</evidence>
<keyword evidence="3" id="KW-0235">DNA replication</keyword>
<dbReference type="GO" id="GO:0006508">
    <property type="term" value="P:proteolysis"/>
    <property type="evidence" value="ECO:0007669"/>
    <property type="project" value="InterPro"/>
</dbReference>
<evidence type="ECO:0000256" key="2">
    <source>
        <dbReference type="ARBA" id="ARBA00022491"/>
    </source>
</evidence>
<comment type="caution">
    <text evidence="14">The sequence shown here is derived from an EMBL/GenBank/DDBJ whole genome shotgun (WGS) entry which is preliminary data.</text>
</comment>
<dbReference type="InterPro" id="IPR036286">
    <property type="entry name" value="LexA/Signal_pep-like_sf"/>
</dbReference>
<keyword evidence="4" id="KW-0227">DNA damage</keyword>
<evidence type="ECO:0000256" key="5">
    <source>
        <dbReference type="ARBA" id="ARBA00022801"/>
    </source>
</evidence>
<dbReference type="HAMAP" id="MF_00015">
    <property type="entry name" value="LexA"/>
    <property type="match status" value="1"/>
</dbReference>
<evidence type="ECO:0000256" key="1">
    <source>
        <dbReference type="ARBA" id="ARBA00007484"/>
    </source>
</evidence>
<dbReference type="InterPro" id="IPR039418">
    <property type="entry name" value="LexA-like"/>
</dbReference>
<evidence type="ECO:0000256" key="6">
    <source>
        <dbReference type="ARBA" id="ARBA00022813"/>
    </source>
</evidence>
<reference evidence="14" key="1">
    <citation type="journal article" date="2015" name="Nature">
        <title>Complex archaea that bridge the gap between prokaryotes and eukaryotes.</title>
        <authorList>
            <person name="Spang A."/>
            <person name="Saw J.H."/>
            <person name="Jorgensen S.L."/>
            <person name="Zaremba-Niedzwiedzka K."/>
            <person name="Martijn J."/>
            <person name="Lind A.E."/>
            <person name="van Eijk R."/>
            <person name="Schleper C."/>
            <person name="Guy L."/>
            <person name="Ettema T.J."/>
        </authorList>
    </citation>
    <scope>NUCLEOTIDE SEQUENCE</scope>
</reference>
<dbReference type="Pfam" id="PF01726">
    <property type="entry name" value="LexA_DNA_bind"/>
    <property type="match status" value="1"/>
</dbReference>
<dbReference type="GO" id="GO:0009432">
    <property type="term" value="P:SOS response"/>
    <property type="evidence" value="ECO:0007669"/>
    <property type="project" value="UniProtKB-KW"/>
</dbReference>
<evidence type="ECO:0000256" key="11">
    <source>
        <dbReference type="ARBA" id="ARBA00023236"/>
    </source>
</evidence>
<dbReference type="GO" id="GO:0006260">
    <property type="term" value="P:DNA replication"/>
    <property type="evidence" value="ECO:0007669"/>
    <property type="project" value="UniProtKB-KW"/>
</dbReference>
<organism evidence="14">
    <name type="scientific">marine sediment metagenome</name>
    <dbReference type="NCBI Taxonomy" id="412755"/>
    <lineage>
        <taxon>unclassified sequences</taxon>
        <taxon>metagenomes</taxon>
        <taxon>ecological metagenomes</taxon>
    </lineage>
</organism>
<dbReference type="InterPro" id="IPR036390">
    <property type="entry name" value="WH_DNA-bd_sf"/>
</dbReference>
<dbReference type="InterPro" id="IPR036388">
    <property type="entry name" value="WH-like_DNA-bd_sf"/>
</dbReference>
<dbReference type="NCBIfam" id="TIGR00498">
    <property type="entry name" value="lexA"/>
    <property type="match status" value="1"/>
</dbReference>
<evidence type="ECO:0000256" key="8">
    <source>
        <dbReference type="ARBA" id="ARBA00023125"/>
    </source>
</evidence>
<dbReference type="EMBL" id="LAZR01061667">
    <property type="protein sequence ID" value="KKK63118.1"/>
    <property type="molecule type" value="Genomic_DNA"/>
</dbReference>
<keyword evidence="11" id="KW-0742">SOS response</keyword>
<keyword evidence="2" id="KW-0678">Repressor</keyword>
<dbReference type="SUPFAM" id="SSF46785">
    <property type="entry name" value="Winged helix' DNA-binding domain"/>
    <property type="match status" value="1"/>
</dbReference>
<gene>
    <name evidence="14" type="ORF">LCGC14_2997520</name>
</gene>
<accession>A0A0F8X2H3</accession>
<dbReference type="PANTHER" id="PTHR33516:SF2">
    <property type="entry name" value="LEXA REPRESSOR-RELATED"/>
    <property type="match status" value="1"/>
</dbReference>